<dbReference type="PANTHER" id="PTHR36965">
    <property type="entry name" value="FE(2+)-TRAFFICKING PROTEIN-RELATED"/>
    <property type="match status" value="1"/>
</dbReference>
<dbReference type="Pfam" id="PF04362">
    <property type="entry name" value="Iron_traffic"/>
    <property type="match status" value="1"/>
</dbReference>
<proteinExistence type="inferred from homology"/>
<sequence>MARTVFCKKYQQTLPGLEQPPIPGPAGEDIFANVSQQAWQEWTDHQTRLINEKHLNMMDVQARKYLTEQRRKFLSNEEFDQAEGYVPENKEK</sequence>
<dbReference type="GO" id="GO:0005829">
    <property type="term" value="C:cytosol"/>
    <property type="evidence" value="ECO:0007669"/>
    <property type="project" value="TreeGrafter"/>
</dbReference>
<dbReference type="HAMAP" id="MF_00686">
    <property type="entry name" value="Fe_traffic_YggX"/>
    <property type="match status" value="1"/>
</dbReference>
<comment type="similarity">
    <text evidence="2">Belongs to the Fe(2+)-trafficking protein family.</text>
</comment>
<dbReference type="AlphaFoldDB" id="A0A222FEN9"/>
<evidence type="ECO:0000313" key="4">
    <source>
        <dbReference type="Proteomes" id="UP000202440"/>
    </source>
</evidence>
<reference evidence="3 4" key="1">
    <citation type="submission" date="2017-07" db="EMBL/GenBank/DDBJ databases">
        <title>Annotated genome sequence of Bacterioplanes sanyensis isolated from Red Sea.</title>
        <authorList>
            <person name="Rehman Z.U."/>
        </authorList>
    </citation>
    <scope>NUCLEOTIDE SEQUENCE [LARGE SCALE GENOMIC DNA]</scope>
    <source>
        <strain evidence="3 4">NV9</strain>
    </source>
</reference>
<evidence type="ECO:0000256" key="1">
    <source>
        <dbReference type="ARBA" id="ARBA00023004"/>
    </source>
</evidence>
<dbReference type="PIRSF" id="PIRSF029827">
    <property type="entry name" value="Fe_traffic_YggX"/>
    <property type="match status" value="1"/>
</dbReference>
<accession>A0A222FEN9</accession>
<dbReference type="GO" id="GO:0005506">
    <property type="term" value="F:iron ion binding"/>
    <property type="evidence" value="ECO:0007669"/>
    <property type="project" value="UniProtKB-UniRule"/>
</dbReference>
<dbReference type="InterPro" id="IPR007457">
    <property type="entry name" value="Fe_traffick_prot_YggX"/>
</dbReference>
<dbReference type="RefSeq" id="WP_094058696.1">
    <property type="nucleotide sequence ID" value="NZ_CP022530.1"/>
</dbReference>
<protein>
    <recommendedName>
        <fullName evidence="2">Probable Fe(2+)-trafficking protein</fullName>
    </recommendedName>
</protein>
<gene>
    <name evidence="3" type="ORF">CHH28_01760</name>
</gene>
<dbReference type="NCBIfam" id="NF003817">
    <property type="entry name" value="PRK05408.1"/>
    <property type="match status" value="1"/>
</dbReference>
<name>A0A222FEN9_9GAMM</name>
<evidence type="ECO:0000256" key="2">
    <source>
        <dbReference type="HAMAP-Rule" id="MF_00686"/>
    </source>
</evidence>
<dbReference type="SUPFAM" id="SSF111148">
    <property type="entry name" value="YggX-like"/>
    <property type="match status" value="1"/>
</dbReference>
<dbReference type="OrthoDB" id="9804318at2"/>
<dbReference type="KEGG" id="bsan:CHH28_01760"/>
<dbReference type="Proteomes" id="UP000202440">
    <property type="component" value="Chromosome"/>
</dbReference>
<dbReference type="EMBL" id="CP022530">
    <property type="protein sequence ID" value="ASP37478.1"/>
    <property type="molecule type" value="Genomic_DNA"/>
</dbReference>
<dbReference type="GO" id="GO:0034599">
    <property type="term" value="P:cellular response to oxidative stress"/>
    <property type="evidence" value="ECO:0007669"/>
    <property type="project" value="TreeGrafter"/>
</dbReference>
<organism evidence="3 4">
    <name type="scientific">Bacterioplanes sanyensis</name>
    <dbReference type="NCBI Taxonomy" id="1249553"/>
    <lineage>
        <taxon>Bacteria</taxon>
        <taxon>Pseudomonadati</taxon>
        <taxon>Pseudomonadota</taxon>
        <taxon>Gammaproteobacteria</taxon>
        <taxon>Oceanospirillales</taxon>
        <taxon>Oceanospirillaceae</taxon>
        <taxon>Bacterioplanes</taxon>
    </lineage>
</organism>
<keyword evidence="1 2" id="KW-0408">Iron</keyword>
<comment type="function">
    <text evidence="2">Could be a mediator in iron transactions between iron acquisition and iron-requiring processes, such as synthesis and/or repair of Fe-S clusters in biosynthetic enzymes.</text>
</comment>
<dbReference type="InterPro" id="IPR036766">
    <property type="entry name" value="Fe_traffick_prot_YggX_sf"/>
</dbReference>
<dbReference type="PANTHER" id="PTHR36965:SF1">
    <property type="entry name" value="FE(2+)-TRAFFICKING PROTEIN-RELATED"/>
    <property type="match status" value="1"/>
</dbReference>
<keyword evidence="4" id="KW-1185">Reference proteome</keyword>
<dbReference type="Gene3D" id="1.10.3880.10">
    <property type="entry name" value="Fe(II) trafficking protein YggX"/>
    <property type="match status" value="1"/>
</dbReference>
<evidence type="ECO:0000313" key="3">
    <source>
        <dbReference type="EMBL" id="ASP37478.1"/>
    </source>
</evidence>